<accession>A0A840UE40</accession>
<name>A0A840UE40_9GAMM</name>
<organism evidence="1 2">
    <name type="scientific">Marinobacter oulmenensis</name>
    <dbReference type="NCBI Taxonomy" id="643747"/>
    <lineage>
        <taxon>Bacteria</taxon>
        <taxon>Pseudomonadati</taxon>
        <taxon>Pseudomonadota</taxon>
        <taxon>Gammaproteobacteria</taxon>
        <taxon>Pseudomonadales</taxon>
        <taxon>Marinobacteraceae</taxon>
        <taxon>Marinobacter</taxon>
    </lineage>
</organism>
<evidence type="ECO:0000313" key="1">
    <source>
        <dbReference type="EMBL" id="MBB5320705.1"/>
    </source>
</evidence>
<sequence length="821" mass="91703">MLVGRVDNPGGTKQWLRFALPLPAGQFPAHALPSVYSPDGGLLHIDMKPLRNWPDHSAQWLLVDAVTDRICRLFLRDQTGQAGVQASATSALDGAVFVDDENPSRVHVGEALAIEPRLMIGSRWRPLALASQSVESGSLASRYRLLFEVDGQADLVISLELMQVPLANQSRCTLTVHNQAASRHPGGCWDLGDPNSIDIDRLALCIQCTQAKGTRLTVVEDAEEGLARPVTLETGELHQFGSGGPNWQSPVHVDREGGVAVHERGFRLDGGPETETVQGLRARPGVSFQTGESDTLTLTPHRFWQNFPASLVVEPGQAEWVLFSARTELQPGESKTWCCDLGPAQPEACFVHEPGWVDGTRVLPGYQVSVDNELSRLLGSGVDGPDSFFDKREACDEYGWRHFGELYADHEALNQPGDGIFVSHYNNQYDPIWGFSHRHLATGDPRWSELATDLARHVVDIDIYRTDRDKAEYNNGLFWHTDHYLPALTATHRTYSRHHIYAYEGHQGGGGPGGQHCYTSGLALRYLLTGEPVYRQTVLGLLDWIRCFYNGAPGVLARLHRLASVDLKNGQLTNIGFIEKGFKYPLDRGTGNYLNALIDACLVSGDASLTGEMHAVVQQTVSPQDDPGARQLADAENHWFYIVFLQALARYLVLKEQLQQDDARYAYARHCYNHYADWVLKNEQPYLDHPEALEFPTDTWAAQDIRKANVLYYAAYFAPDRAEEFLERAEAFWQYCVSVLTRSPERHTTRIRAIVAQNLGVREWVLENHISPYPLTDLEPGTLRRPGTAGLFLRDLGRALPGFSLTQEVRWMKSRLTGRGQ</sequence>
<dbReference type="SUPFAM" id="SSF48208">
    <property type="entry name" value="Six-hairpin glycosidases"/>
    <property type="match status" value="1"/>
</dbReference>
<dbReference type="GO" id="GO:0005975">
    <property type="term" value="P:carbohydrate metabolic process"/>
    <property type="evidence" value="ECO:0007669"/>
    <property type="project" value="InterPro"/>
</dbReference>
<dbReference type="Proteomes" id="UP000591735">
    <property type="component" value="Unassembled WGS sequence"/>
</dbReference>
<dbReference type="RefSeq" id="WP_246362402.1">
    <property type="nucleotide sequence ID" value="NZ_JACHFE010000002.1"/>
</dbReference>
<comment type="caution">
    <text evidence="1">The sequence shown here is derived from an EMBL/GenBank/DDBJ whole genome shotgun (WGS) entry which is preliminary data.</text>
</comment>
<proteinExistence type="predicted"/>
<reference evidence="1 2" key="1">
    <citation type="submission" date="2020-08" db="EMBL/GenBank/DDBJ databases">
        <title>Genomic Encyclopedia of Type Strains, Phase IV (KMG-IV): sequencing the most valuable type-strain genomes for metagenomic binning, comparative biology and taxonomic classification.</title>
        <authorList>
            <person name="Goeker M."/>
        </authorList>
    </citation>
    <scope>NUCLEOTIDE SEQUENCE [LARGE SCALE GENOMIC DNA]</scope>
    <source>
        <strain evidence="1 2">DSM 22359</strain>
    </source>
</reference>
<evidence type="ECO:0000313" key="2">
    <source>
        <dbReference type="Proteomes" id="UP000591735"/>
    </source>
</evidence>
<protein>
    <submittedName>
        <fullName evidence="1">Uncharacterized protein</fullName>
    </submittedName>
</protein>
<gene>
    <name evidence="1" type="ORF">HNR38_001177</name>
</gene>
<dbReference type="AlphaFoldDB" id="A0A840UE40"/>
<dbReference type="InterPro" id="IPR008928">
    <property type="entry name" value="6-hairpin_glycosidase_sf"/>
</dbReference>
<keyword evidence="2" id="KW-1185">Reference proteome</keyword>
<dbReference type="EMBL" id="JACHFE010000002">
    <property type="protein sequence ID" value="MBB5320705.1"/>
    <property type="molecule type" value="Genomic_DNA"/>
</dbReference>